<dbReference type="Pfam" id="PF05107">
    <property type="entry name" value="Cas_Cas7"/>
    <property type="match status" value="1"/>
</dbReference>
<dbReference type="GO" id="GO:0043571">
    <property type="term" value="P:maintenance of CRISPR repeat elements"/>
    <property type="evidence" value="ECO:0007669"/>
    <property type="project" value="InterPro"/>
</dbReference>
<dbReference type="EMBL" id="SRIO01000004">
    <property type="protein sequence ID" value="TFZ83353.1"/>
    <property type="molecule type" value="Genomic_DNA"/>
</dbReference>
<dbReference type="RefSeq" id="WP_135281233.1">
    <property type="nucleotide sequence ID" value="NZ_SRIO01000004.1"/>
</dbReference>
<dbReference type="InterPro" id="IPR006482">
    <property type="entry name" value="Cas7_Csh2/Csh2"/>
</dbReference>
<sequence length="293" mass="32511">MSLAHRYDFVLLFDVKDGNPNGDPDAGNLPRLDAETGHGLVTDVALKRKVRNFVGLVNGEQPPYEIYVKEKAILNNQHKRAYIGIGREDLLVGDDKKRKGGDAVDDARTWMCRNFFDVRTFGAVMSTGINCGQVRGPIQLTFARSVDPIVASEHSITRMAVATEAEAEKQEGDNRTMGRKHTVPYGLYRAHGFVSAFLAKQTGFSDDDLTLFWQALCQMFEHDRSAARGEMTTRGLYVFQHDSELGNAPAHALFERVQVQRNMGVEVPRSFADYAVSVAADDLPNGVTLMQPC</sequence>
<organism evidence="1 2">
    <name type="scientific">Candidatus Macondimonas diazotrophica</name>
    <dbReference type="NCBI Taxonomy" id="2305248"/>
    <lineage>
        <taxon>Bacteria</taxon>
        <taxon>Pseudomonadati</taxon>
        <taxon>Pseudomonadota</taxon>
        <taxon>Gammaproteobacteria</taxon>
        <taxon>Chromatiales</taxon>
        <taxon>Ectothiorhodospiraceae</taxon>
        <taxon>Candidatus Macondimonas</taxon>
    </lineage>
</organism>
<dbReference type="NCBIfam" id="TIGR02589">
    <property type="entry name" value="cas_Csd2"/>
    <property type="match status" value="1"/>
</dbReference>
<comment type="caution">
    <text evidence="1">The sequence shown here is derived from an EMBL/GenBank/DDBJ whole genome shotgun (WGS) entry which is preliminary data.</text>
</comment>
<dbReference type="CDD" id="cd09689">
    <property type="entry name" value="Cas7_I-C"/>
    <property type="match status" value="1"/>
</dbReference>
<dbReference type="AlphaFoldDB" id="A0A4Z0FBS1"/>
<name>A0A4Z0FBS1_9GAMM</name>
<gene>
    <name evidence="1" type="primary">cas7c</name>
    <name evidence="1" type="ORF">E4680_04695</name>
</gene>
<reference evidence="1 2" key="1">
    <citation type="journal article" date="2019" name="ISME J.">
        <title>Candidatus Macondimonas diazotrophica, a novel gammaproteobacterial genus dominating crude-oil-contaminated coastal sediments.</title>
        <authorList>
            <person name="Karthikeyan S."/>
            <person name="Konstantinidis K."/>
        </authorList>
    </citation>
    <scope>NUCLEOTIDE SEQUENCE [LARGE SCALE GENOMIC DNA]</scope>
    <source>
        <strain evidence="1 2">KTK01</strain>
    </source>
</reference>
<proteinExistence type="predicted"/>
<dbReference type="Proteomes" id="UP000297890">
    <property type="component" value="Unassembled WGS sequence"/>
</dbReference>
<dbReference type="NCBIfam" id="TIGR01595">
    <property type="entry name" value="cas_CT1132"/>
    <property type="match status" value="1"/>
</dbReference>
<dbReference type="InterPro" id="IPR013418">
    <property type="entry name" value="CRISPR-assoc_prot_Cas7/Csd2"/>
</dbReference>
<keyword evidence="2" id="KW-1185">Reference proteome</keyword>
<evidence type="ECO:0000313" key="1">
    <source>
        <dbReference type="EMBL" id="TFZ83353.1"/>
    </source>
</evidence>
<protein>
    <submittedName>
        <fullName evidence="1">Type I-C CRISPR-associated protein Cas7/Csd2</fullName>
    </submittedName>
</protein>
<dbReference type="OrthoDB" id="9776792at2"/>
<accession>A0A4Z0FBS1</accession>
<evidence type="ECO:0000313" key="2">
    <source>
        <dbReference type="Proteomes" id="UP000297890"/>
    </source>
</evidence>